<reference evidence="1" key="2">
    <citation type="submission" date="2021-01" db="EMBL/GenBank/DDBJ databases">
        <authorList>
            <person name="Kang M."/>
        </authorList>
    </citation>
    <scope>NUCLEOTIDE SEQUENCE</scope>
    <source>
        <strain evidence="1">KACC 17527</strain>
    </source>
</reference>
<dbReference type="RefSeq" id="WP_201172568.1">
    <property type="nucleotide sequence ID" value="NZ_JAEPWM010000005.1"/>
</dbReference>
<dbReference type="AlphaFoldDB" id="A0A934TTZ9"/>
<dbReference type="Proteomes" id="UP000630528">
    <property type="component" value="Unassembled WGS sequence"/>
</dbReference>
<keyword evidence="2" id="KW-1185">Reference proteome</keyword>
<comment type="caution">
    <text evidence="1">The sequence shown here is derived from an EMBL/GenBank/DDBJ whole genome shotgun (WGS) entry which is preliminary data.</text>
</comment>
<dbReference type="EMBL" id="JAEPWM010000005">
    <property type="protein sequence ID" value="MBK6007358.1"/>
    <property type="molecule type" value="Genomic_DNA"/>
</dbReference>
<name>A0A934TTZ9_9BURK</name>
<proteinExistence type="predicted"/>
<reference evidence="1" key="1">
    <citation type="journal article" date="2012" name="J. Microbiol. Biotechnol.">
        <title>Ramlibacter ginsenosidimutans sp. nov., with ginsenoside-converting activity.</title>
        <authorList>
            <person name="Wang L."/>
            <person name="An D.S."/>
            <person name="Kim S.G."/>
            <person name="Jin F.X."/>
            <person name="Kim S.C."/>
            <person name="Lee S.T."/>
            <person name="Im W.T."/>
        </authorList>
    </citation>
    <scope>NUCLEOTIDE SEQUENCE</scope>
    <source>
        <strain evidence="1">KACC 17527</strain>
    </source>
</reference>
<evidence type="ECO:0000313" key="2">
    <source>
        <dbReference type="Proteomes" id="UP000630528"/>
    </source>
</evidence>
<accession>A0A934TTZ9</accession>
<protein>
    <submittedName>
        <fullName evidence="1">Uncharacterized protein</fullName>
    </submittedName>
</protein>
<evidence type="ECO:0000313" key="1">
    <source>
        <dbReference type="EMBL" id="MBK6007358.1"/>
    </source>
</evidence>
<organism evidence="1 2">
    <name type="scientific">Ramlibacter ginsenosidimutans</name>
    <dbReference type="NCBI Taxonomy" id="502333"/>
    <lineage>
        <taxon>Bacteria</taxon>
        <taxon>Pseudomonadati</taxon>
        <taxon>Pseudomonadota</taxon>
        <taxon>Betaproteobacteria</taxon>
        <taxon>Burkholderiales</taxon>
        <taxon>Comamonadaceae</taxon>
        <taxon>Ramlibacter</taxon>
    </lineage>
</organism>
<gene>
    <name evidence="1" type="ORF">JJB11_14750</name>
</gene>
<sequence length="70" mass="8230">MSQQTEHVQEWLQIHRELMELETAFTDLAMRAVHGEVPADQLQQERQHLLTTRELCTAAYERAFPKPANR</sequence>